<name>W6MWB5_9ASCO</name>
<dbReference type="InterPro" id="IPR000132">
    <property type="entry name" value="Nitrilase/CN_hydratase_CS"/>
</dbReference>
<evidence type="ECO:0000256" key="1">
    <source>
        <dbReference type="ARBA" id="ARBA00008129"/>
    </source>
</evidence>
<dbReference type="EMBL" id="HG793128">
    <property type="protein sequence ID" value="CDK27155.1"/>
    <property type="molecule type" value="Genomic_DNA"/>
</dbReference>
<evidence type="ECO:0000313" key="4">
    <source>
        <dbReference type="EMBL" id="CDK27155.1"/>
    </source>
</evidence>
<feature type="active site" description="Proton acceptor" evidence="2">
    <location>
        <position position="46"/>
    </location>
</feature>
<dbReference type="GeneID" id="34520539"/>
<dbReference type="CDD" id="cd07564">
    <property type="entry name" value="nitrilases_CHs"/>
    <property type="match status" value="1"/>
</dbReference>
<dbReference type="Proteomes" id="UP000019384">
    <property type="component" value="Unassembled WGS sequence"/>
</dbReference>
<dbReference type="AlphaFoldDB" id="W6MWB5"/>
<evidence type="ECO:0000259" key="3">
    <source>
        <dbReference type="PROSITE" id="PS50263"/>
    </source>
</evidence>
<reference evidence="4" key="1">
    <citation type="submission" date="2013-12" db="EMBL/GenBank/DDBJ databases">
        <authorList>
            <person name="Genoscope - CEA"/>
        </authorList>
    </citation>
    <scope>NUCLEOTIDE SEQUENCE</scope>
    <source>
        <strain evidence="4">CBS 1993</strain>
    </source>
</reference>
<dbReference type="Pfam" id="PF00795">
    <property type="entry name" value="CN_hydrolase"/>
    <property type="match status" value="1"/>
</dbReference>
<evidence type="ECO:0000256" key="2">
    <source>
        <dbReference type="PROSITE-ProRule" id="PRU10139"/>
    </source>
</evidence>
<dbReference type="PANTHER" id="PTHR46044">
    <property type="entry name" value="NITRILASE"/>
    <property type="match status" value="1"/>
</dbReference>
<dbReference type="GO" id="GO:0000257">
    <property type="term" value="F:nitrilase activity"/>
    <property type="evidence" value="ECO:0007669"/>
    <property type="project" value="UniProtKB-ARBA"/>
</dbReference>
<dbReference type="PANTHER" id="PTHR46044:SF1">
    <property type="entry name" value="CN HYDROLASE DOMAIN-CONTAINING PROTEIN"/>
    <property type="match status" value="1"/>
</dbReference>
<gene>
    <name evidence="4" type="ORF">KUCA_T00003132001</name>
</gene>
<protein>
    <recommendedName>
        <fullName evidence="3">CN hydrolase domain-containing protein</fullName>
    </recommendedName>
</protein>
<sequence length="341" mass="37957">MSIRQWKAAVVQSEPVWFDKEATLEKTKNFILEAAANGAALIAFPEVWIPGYPNFVWTGNFNENQPLVQKYMKNSITAYGPEIVSLRKMAKANNIFVGIGFSERENSSLYLAQMLISNEGEVLLHRRKLKPTHVERTIYGEATGDSLINVVETKLGRIGMLNCWEHLQPLLKFNTYAQGEQVHIACWPYDSGLAWSQLASKMHALEGGTFVLSTNQITTEDGFKLNTEGQTSPLGNYQNGIGGGRSVIYGPNGLPLTEPTNELFDGLIYANIDLDSIINPKMTADPIGHYSRPDLMRLLIDDRPKSTVFKVSEEATSLHQKPIPLTNTHKTFAEIIASESL</sequence>
<proteinExistence type="inferred from homology"/>
<accession>W6MWB5</accession>
<organism evidence="4 5">
    <name type="scientific">Kuraishia capsulata CBS 1993</name>
    <dbReference type="NCBI Taxonomy" id="1382522"/>
    <lineage>
        <taxon>Eukaryota</taxon>
        <taxon>Fungi</taxon>
        <taxon>Dikarya</taxon>
        <taxon>Ascomycota</taxon>
        <taxon>Saccharomycotina</taxon>
        <taxon>Pichiomycetes</taxon>
        <taxon>Pichiales</taxon>
        <taxon>Pichiaceae</taxon>
        <taxon>Kuraishia</taxon>
    </lineage>
</organism>
<dbReference type="OrthoDB" id="10250282at2759"/>
<dbReference type="STRING" id="1382522.W6MWB5"/>
<reference evidence="4" key="2">
    <citation type="submission" date="2014-02" db="EMBL/GenBank/DDBJ databases">
        <title>Complete DNA sequence of /Kuraishia capsulata/ illustrates novel genomic features among budding yeasts (/Saccharomycotina/).</title>
        <authorList>
            <person name="Morales L."/>
            <person name="Noel B."/>
            <person name="Porcel B."/>
            <person name="Marcet-Houben M."/>
            <person name="Hullo M-F."/>
            <person name="Sacerdot C."/>
            <person name="Tekaia F."/>
            <person name="Leh-Louis V."/>
            <person name="Despons L."/>
            <person name="Khanna V."/>
            <person name="Aury J-M."/>
            <person name="Barbe V."/>
            <person name="Couloux A."/>
            <person name="Labadie K."/>
            <person name="Pelletier E."/>
            <person name="Souciet J-L."/>
            <person name="Boekhout T."/>
            <person name="Gabaldon T."/>
            <person name="Wincker P."/>
            <person name="Dujon B."/>
        </authorList>
    </citation>
    <scope>NUCLEOTIDE SEQUENCE</scope>
    <source>
        <strain evidence="4">CBS 1993</strain>
    </source>
</reference>
<dbReference type="PROSITE" id="PS50263">
    <property type="entry name" value="CN_HYDROLASE"/>
    <property type="match status" value="1"/>
</dbReference>
<feature type="domain" description="CN hydrolase" evidence="3">
    <location>
        <begin position="6"/>
        <end position="274"/>
    </location>
</feature>
<evidence type="ECO:0000313" key="5">
    <source>
        <dbReference type="Proteomes" id="UP000019384"/>
    </source>
</evidence>
<dbReference type="GO" id="GO:0016836">
    <property type="term" value="F:hydro-lyase activity"/>
    <property type="evidence" value="ECO:0007669"/>
    <property type="project" value="UniProtKB-ARBA"/>
</dbReference>
<dbReference type="RefSeq" id="XP_022459151.1">
    <property type="nucleotide sequence ID" value="XM_022601516.1"/>
</dbReference>
<dbReference type="SUPFAM" id="SSF56317">
    <property type="entry name" value="Carbon-nitrogen hydrolase"/>
    <property type="match status" value="1"/>
</dbReference>
<dbReference type="HOGENOM" id="CLU_030130_6_0_1"/>
<comment type="similarity">
    <text evidence="1">Belongs to the carbon-nitrogen hydrolase superfamily. Nitrilase family.</text>
</comment>
<dbReference type="InterPro" id="IPR044149">
    <property type="entry name" value="Nitrilases_CHs"/>
</dbReference>
<dbReference type="InterPro" id="IPR003010">
    <property type="entry name" value="C-N_Hydrolase"/>
</dbReference>
<keyword evidence="5" id="KW-1185">Reference proteome</keyword>
<dbReference type="Gene3D" id="3.60.110.10">
    <property type="entry name" value="Carbon-nitrogen hydrolase"/>
    <property type="match status" value="1"/>
</dbReference>
<dbReference type="PROSITE" id="PS00920">
    <property type="entry name" value="NITRIL_CHT_1"/>
    <property type="match status" value="1"/>
</dbReference>
<dbReference type="InterPro" id="IPR036526">
    <property type="entry name" value="C-N_Hydrolase_sf"/>
</dbReference>